<reference evidence="1" key="1">
    <citation type="journal article" date="2023" name="IScience">
        <title>Live-bearing cockroach genome reveals convergent evolutionary mechanisms linked to viviparity in insects and beyond.</title>
        <authorList>
            <person name="Fouks B."/>
            <person name="Harrison M.C."/>
            <person name="Mikhailova A.A."/>
            <person name="Marchal E."/>
            <person name="English S."/>
            <person name="Carruthers M."/>
            <person name="Jennings E.C."/>
            <person name="Chiamaka E.L."/>
            <person name="Frigard R.A."/>
            <person name="Pippel M."/>
            <person name="Attardo G.M."/>
            <person name="Benoit J.B."/>
            <person name="Bornberg-Bauer E."/>
            <person name="Tobe S.S."/>
        </authorList>
    </citation>
    <scope>NUCLEOTIDE SEQUENCE</scope>
    <source>
        <strain evidence="1">Stay&amp;Tobe</strain>
    </source>
</reference>
<evidence type="ECO:0000313" key="2">
    <source>
        <dbReference type="Proteomes" id="UP001233999"/>
    </source>
</evidence>
<reference evidence="1" key="2">
    <citation type="submission" date="2023-05" db="EMBL/GenBank/DDBJ databases">
        <authorList>
            <person name="Fouks B."/>
        </authorList>
    </citation>
    <scope>NUCLEOTIDE SEQUENCE</scope>
    <source>
        <strain evidence="1">Stay&amp;Tobe</strain>
        <tissue evidence="1">Testes</tissue>
    </source>
</reference>
<accession>A0AAD7Z6Q3</accession>
<keyword evidence="2" id="KW-1185">Reference proteome</keyword>
<protein>
    <submittedName>
        <fullName evidence="1">Uncharacterized protein</fullName>
    </submittedName>
</protein>
<gene>
    <name evidence="1" type="ORF">L9F63_008249</name>
</gene>
<name>A0AAD7Z6Q3_DIPPU</name>
<evidence type="ECO:0000313" key="1">
    <source>
        <dbReference type="EMBL" id="KAJ9574622.1"/>
    </source>
</evidence>
<dbReference type="Proteomes" id="UP001233999">
    <property type="component" value="Unassembled WGS sequence"/>
</dbReference>
<feature type="non-terminal residue" evidence="1">
    <location>
        <position position="1"/>
    </location>
</feature>
<dbReference type="EMBL" id="JASPKZ010010273">
    <property type="protein sequence ID" value="KAJ9574622.1"/>
    <property type="molecule type" value="Genomic_DNA"/>
</dbReference>
<dbReference type="AlphaFoldDB" id="A0AAD7Z6Q3"/>
<sequence>MYLMQFFILSPNVRILNKVSIIETLNSLEVVGVQFLERAALMDPCKSCSLPCIVISPTVHEMHIRILFVTV</sequence>
<organism evidence="1 2">
    <name type="scientific">Diploptera punctata</name>
    <name type="common">Pacific beetle cockroach</name>
    <dbReference type="NCBI Taxonomy" id="6984"/>
    <lineage>
        <taxon>Eukaryota</taxon>
        <taxon>Metazoa</taxon>
        <taxon>Ecdysozoa</taxon>
        <taxon>Arthropoda</taxon>
        <taxon>Hexapoda</taxon>
        <taxon>Insecta</taxon>
        <taxon>Pterygota</taxon>
        <taxon>Neoptera</taxon>
        <taxon>Polyneoptera</taxon>
        <taxon>Dictyoptera</taxon>
        <taxon>Blattodea</taxon>
        <taxon>Blaberoidea</taxon>
        <taxon>Blaberidae</taxon>
        <taxon>Diplopterinae</taxon>
        <taxon>Diploptera</taxon>
    </lineage>
</organism>
<proteinExistence type="predicted"/>
<comment type="caution">
    <text evidence="1">The sequence shown here is derived from an EMBL/GenBank/DDBJ whole genome shotgun (WGS) entry which is preliminary data.</text>
</comment>